<sequence>MVLALAKLHNFCIDQIDQEETNILPMTAADELRLVTNESGSVPLDEVIGASSSKIRFFAAFLSSVCRRSTASVHSFDVSAITSLQLCIKEVISSLMLTLVPRDAPLTSERRASISRIDLGSLR</sequence>
<accession>A0A9K3KT70</accession>
<organism evidence="1 2">
    <name type="scientific">Nitzschia inconspicua</name>
    <dbReference type="NCBI Taxonomy" id="303405"/>
    <lineage>
        <taxon>Eukaryota</taxon>
        <taxon>Sar</taxon>
        <taxon>Stramenopiles</taxon>
        <taxon>Ochrophyta</taxon>
        <taxon>Bacillariophyta</taxon>
        <taxon>Bacillariophyceae</taxon>
        <taxon>Bacillariophycidae</taxon>
        <taxon>Bacillariales</taxon>
        <taxon>Bacillariaceae</taxon>
        <taxon>Nitzschia</taxon>
    </lineage>
</organism>
<protein>
    <submittedName>
        <fullName evidence="1">Uncharacterized protein</fullName>
    </submittedName>
</protein>
<comment type="caution">
    <text evidence="1">The sequence shown here is derived from an EMBL/GenBank/DDBJ whole genome shotgun (WGS) entry which is preliminary data.</text>
</comment>
<reference evidence="1" key="2">
    <citation type="submission" date="2021-04" db="EMBL/GenBank/DDBJ databases">
        <authorList>
            <person name="Podell S."/>
        </authorList>
    </citation>
    <scope>NUCLEOTIDE SEQUENCE</scope>
    <source>
        <strain evidence="1">Hildebrandi</strain>
    </source>
</reference>
<dbReference type="AlphaFoldDB" id="A0A9K3KT70"/>
<dbReference type="Proteomes" id="UP000693970">
    <property type="component" value="Unassembled WGS sequence"/>
</dbReference>
<proteinExistence type="predicted"/>
<dbReference type="EMBL" id="JAGRRH010000019">
    <property type="protein sequence ID" value="KAG7349564.1"/>
    <property type="molecule type" value="Genomic_DNA"/>
</dbReference>
<evidence type="ECO:0000313" key="1">
    <source>
        <dbReference type="EMBL" id="KAG7349564.1"/>
    </source>
</evidence>
<gene>
    <name evidence="1" type="ORF">IV203_012161</name>
</gene>
<name>A0A9K3KT70_9STRA</name>
<keyword evidence="2" id="KW-1185">Reference proteome</keyword>
<reference evidence="1" key="1">
    <citation type="journal article" date="2021" name="Sci. Rep.">
        <title>Diploid genomic architecture of Nitzschia inconspicua, an elite biomass production diatom.</title>
        <authorList>
            <person name="Oliver A."/>
            <person name="Podell S."/>
            <person name="Pinowska A."/>
            <person name="Traller J.C."/>
            <person name="Smith S.R."/>
            <person name="McClure R."/>
            <person name="Beliaev A."/>
            <person name="Bohutskyi P."/>
            <person name="Hill E.A."/>
            <person name="Rabines A."/>
            <person name="Zheng H."/>
            <person name="Allen L.Z."/>
            <person name="Kuo A."/>
            <person name="Grigoriev I.V."/>
            <person name="Allen A.E."/>
            <person name="Hazlebeck D."/>
            <person name="Allen E.E."/>
        </authorList>
    </citation>
    <scope>NUCLEOTIDE SEQUENCE</scope>
    <source>
        <strain evidence="1">Hildebrandi</strain>
    </source>
</reference>
<evidence type="ECO:0000313" key="2">
    <source>
        <dbReference type="Proteomes" id="UP000693970"/>
    </source>
</evidence>